<dbReference type="Pfam" id="PF03466">
    <property type="entry name" value="LysR_substrate"/>
    <property type="match status" value="1"/>
</dbReference>
<dbReference type="EMBL" id="JBFNQN010000018">
    <property type="protein sequence ID" value="MEW9267493.1"/>
    <property type="molecule type" value="Genomic_DNA"/>
</dbReference>
<dbReference type="PANTHER" id="PTHR30346">
    <property type="entry name" value="TRANSCRIPTIONAL DUAL REGULATOR HCAR-RELATED"/>
    <property type="match status" value="1"/>
</dbReference>
<evidence type="ECO:0000256" key="3">
    <source>
        <dbReference type="ARBA" id="ARBA00023125"/>
    </source>
</evidence>
<keyword evidence="2" id="KW-0805">Transcription regulation</keyword>
<dbReference type="InterPro" id="IPR000847">
    <property type="entry name" value="LysR_HTH_N"/>
</dbReference>
<gene>
    <name evidence="6" type="ORF">AB1207_22350</name>
</gene>
<dbReference type="Gene3D" id="3.40.190.10">
    <property type="entry name" value="Periplasmic binding protein-like II"/>
    <property type="match status" value="2"/>
</dbReference>
<keyword evidence="7" id="KW-1185">Reference proteome</keyword>
<name>A0ABV3PCX1_9ACTN</name>
<evidence type="ECO:0000256" key="1">
    <source>
        <dbReference type="ARBA" id="ARBA00009437"/>
    </source>
</evidence>
<proteinExistence type="inferred from homology"/>
<dbReference type="SUPFAM" id="SSF46785">
    <property type="entry name" value="Winged helix' DNA-binding domain"/>
    <property type="match status" value="1"/>
</dbReference>
<reference evidence="6 7" key="1">
    <citation type="submission" date="2024-07" db="EMBL/GenBank/DDBJ databases">
        <authorList>
            <person name="Thanompreechachai J."/>
            <person name="Duangmal K."/>
        </authorList>
    </citation>
    <scope>NUCLEOTIDE SEQUENCE [LARGE SCALE GENOMIC DNA]</scope>
    <source>
        <strain evidence="6 7">KCTC 19886</strain>
    </source>
</reference>
<dbReference type="CDD" id="cd08414">
    <property type="entry name" value="PBP2_LTTR_aromatics_like"/>
    <property type="match status" value="1"/>
</dbReference>
<dbReference type="InterPro" id="IPR036388">
    <property type="entry name" value="WH-like_DNA-bd_sf"/>
</dbReference>
<evidence type="ECO:0000259" key="5">
    <source>
        <dbReference type="PROSITE" id="PS50931"/>
    </source>
</evidence>
<dbReference type="RefSeq" id="WP_367640861.1">
    <property type="nucleotide sequence ID" value="NZ_JBFNQN010000018.1"/>
</dbReference>
<dbReference type="PROSITE" id="PS50931">
    <property type="entry name" value="HTH_LYSR"/>
    <property type="match status" value="1"/>
</dbReference>
<evidence type="ECO:0000313" key="6">
    <source>
        <dbReference type="EMBL" id="MEW9267493.1"/>
    </source>
</evidence>
<dbReference type="PRINTS" id="PR00039">
    <property type="entry name" value="HTHLYSR"/>
</dbReference>
<accession>A0ABV3PCX1</accession>
<dbReference type="PANTHER" id="PTHR30346:SF0">
    <property type="entry name" value="HCA OPERON TRANSCRIPTIONAL ACTIVATOR HCAR"/>
    <property type="match status" value="1"/>
</dbReference>
<dbReference type="Gene3D" id="1.10.10.10">
    <property type="entry name" value="Winged helix-like DNA-binding domain superfamily/Winged helix DNA-binding domain"/>
    <property type="match status" value="1"/>
</dbReference>
<keyword evidence="4" id="KW-0804">Transcription</keyword>
<dbReference type="Pfam" id="PF00126">
    <property type="entry name" value="HTH_1"/>
    <property type="match status" value="1"/>
</dbReference>
<evidence type="ECO:0000313" key="7">
    <source>
        <dbReference type="Proteomes" id="UP001555826"/>
    </source>
</evidence>
<evidence type="ECO:0000256" key="2">
    <source>
        <dbReference type="ARBA" id="ARBA00023015"/>
    </source>
</evidence>
<evidence type="ECO:0000256" key="4">
    <source>
        <dbReference type="ARBA" id="ARBA00023163"/>
    </source>
</evidence>
<comment type="caution">
    <text evidence="6">The sequence shown here is derived from an EMBL/GenBank/DDBJ whole genome shotgun (WGS) entry which is preliminary data.</text>
</comment>
<protein>
    <submittedName>
        <fullName evidence="6">LysR substrate-binding domain-containing protein</fullName>
    </submittedName>
</protein>
<feature type="domain" description="HTH lysR-type" evidence="5">
    <location>
        <begin position="2"/>
        <end position="59"/>
    </location>
</feature>
<sequence length="300" mass="32373">MIEVREARYFIAVAEELHFGRAAARLHMSQPPLSQTVKGLEQRLGVRLLHRTTREVTLSPAGAALLQRCRELVHTSQAATDAARAAAGGQVGRLRIGAVTSAFLDPLPQVLASFSAEYPSVDVQVREVDTHDAVQAVRRRELDIAVVRQLATPAECVRATLRSEHFVLVVPAAWAPGLTDPEHLAAAATLPWIWLPREISPDYHDQVVACCRAADFAPEARHSARSITSQLAMVACGLGVALVPESAAHQGSLRADVVRLIHLQGSATIDLAAIWRRGADALVNGFIRSARSSETPHTST</sequence>
<dbReference type="InterPro" id="IPR036390">
    <property type="entry name" value="WH_DNA-bd_sf"/>
</dbReference>
<organism evidence="6 7">
    <name type="scientific">Kineococcus endophyticus</name>
    <dbReference type="NCBI Taxonomy" id="1181883"/>
    <lineage>
        <taxon>Bacteria</taxon>
        <taxon>Bacillati</taxon>
        <taxon>Actinomycetota</taxon>
        <taxon>Actinomycetes</taxon>
        <taxon>Kineosporiales</taxon>
        <taxon>Kineosporiaceae</taxon>
        <taxon>Kineococcus</taxon>
    </lineage>
</organism>
<comment type="similarity">
    <text evidence="1">Belongs to the LysR transcriptional regulatory family.</text>
</comment>
<dbReference type="Proteomes" id="UP001555826">
    <property type="component" value="Unassembled WGS sequence"/>
</dbReference>
<dbReference type="SUPFAM" id="SSF53850">
    <property type="entry name" value="Periplasmic binding protein-like II"/>
    <property type="match status" value="1"/>
</dbReference>
<dbReference type="InterPro" id="IPR005119">
    <property type="entry name" value="LysR_subst-bd"/>
</dbReference>
<keyword evidence="3" id="KW-0238">DNA-binding</keyword>